<evidence type="ECO:0000256" key="1">
    <source>
        <dbReference type="ARBA" id="ARBA00006738"/>
    </source>
</evidence>
<dbReference type="HAMAP" id="MF_00048">
    <property type="entry name" value="UPF0102"/>
    <property type="match status" value="1"/>
</dbReference>
<gene>
    <name evidence="3" type="ORF">ELD05_05400</name>
</gene>
<dbReference type="InterPro" id="IPR011856">
    <property type="entry name" value="tRNA_endonuc-like_dom_sf"/>
</dbReference>
<protein>
    <recommendedName>
        <fullName evidence="2">UPF0102 protein ELD05_05400</fullName>
    </recommendedName>
</protein>
<dbReference type="NCBIfam" id="NF009150">
    <property type="entry name" value="PRK12497.1-3"/>
    <property type="match status" value="1"/>
</dbReference>
<evidence type="ECO:0000313" key="3">
    <source>
        <dbReference type="EMBL" id="AZT90124.1"/>
    </source>
</evidence>
<dbReference type="CDD" id="cd20736">
    <property type="entry name" value="PoNe_Nuclease"/>
    <property type="match status" value="1"/>
</dbReference>
<dbReference type="PANTHER" id="PTHR34039:SF1">
    <property type="entry name" value="UPF0102 PROTEIN YRAN"/>
    <property type="match status" value="1"/>
</dbReference>
<dbReference type="Gene3D" id="3.40.1350.10">
    <property type="match status" value="1"/>
</dbReference>
<dbReference type="RefSeq" id="WP_127351631.1">
    <property type="nucleotide sequence ID" value="NZ_CP034791.1"/>
</dbReference>
<dbReference type="Proteomes" id="UP000282930">
    <property type="component" value="Chromosome"/>
</dbReference>
<dbReference type="AlphaFoldDB" id="A0A3T0D513"/>
<dbReference type="PANTHER" id="PTHR34039">
    <property type="entry name" value="UPF0102 PROTEIN YRAN"/>
    <property type="match status" value="1"/>
</dbReference>
<comment type="similarity">
    <text evidence="1 2">Belongs to the UPF0102 family.</text>
</comment>
<dbReference type="EMBL" id="CP034791">
    <property type="protein sequence ID" value="AZT90124.1"/>
    <property type="molecule type" value="Genomic_DNA"/>
</dbReference>
<dbReference type="KEGG" id="ccha:ELD05_05400"/>
<dbReference type="NCBIfam" id="NF009154">
    <property type="entry name" value="PRK12497.3-3"/>
    <property type="match status" value="1"/>
</dbReference>
<accession>A0A3T0D513</accession>
<dbReference type="InterPro" id="IPR011335">
    <property type="entry name" value="Restrct_endonuc-II-like"/>
</dbReference>
<evidence type="ECO:0000313" key="4">
    <source>
        <dbReference type="Proteomes" id="UP000282930"/>
    </source>
</evidence>
<evidence type="ECO:0000256" key="2">
    <source>
        <dbReference type="HAMAP-Rule" id="MF_00048"/>
    </source>
</evidence>
<organism evidence="3 4">
    <name type="scientific">Caldicellulosiruptor changbaiensis</name>
    <dbReference type="NCBI Taxonomy" id="1222016"/>
    <lineage>
        <taxon>Bacteria</taxon>
        <taxon>Bacillati</taxon>
        <taxon>Bacillota</taxon>
        <taxon>Bacillota incertae sedis</taxon>
        <taxon>Caldicellulosiruptorales</taxon>
        <taxon>Caldicellulosiruptoraceae</taxon>
        <taxon>Caldicellulosiruptor</taxon>
    </lineage>
</organism>
<reference evidence="3 4" key="1">
    <citation type="submission" date="2018-12" db="EMBL/GenBank/DDBJ databases">
        <title>Genome sequence from the cellulolytic species, Caldicellulosiruptor changbaiensis.</title>
        <authorList>
            <person name="Blumer-Schuette S.E."/>
            <person name="Mendoza C."/>
        </authorList>
    </citation>
    <scope>NUCLEOTIDE SEQUENCE [LARGE SCALE GENOMIC DNA]</scope>
    <source>
        <strain evidence="3 4">CBS-Z</strain>
    </source>
</reference>
<dbReference type="InterPro" id="IPR003509">
    <property type="entry name" value="UPF0102_YraN-like"/>
</dbReference>
<keyword evidence="4" id="KW-1185">Reference proteome</keyword>
<sequence length="118" mass="13861">MNKKELGSSGEEKAVEFLKKMGYEILLRNFRCKLGEVDIIAKEGDTIVFVEVKTRRSLKFGYPSEAVTMTKQRHLKRVAEYFVQRQKVKNCMYRFDVVEVYMNVKNEVLDINLIKNAF</sequence>
<dbReference type="Pfam" id="PF02021">
    <property type="entry name" value="UPF0102"/>
    <property type="match status" value="1"/>
</dbReference>
<dbReference type="SUPFAM" id="SSF52980">
    <property type="entry name" value="Restriction endonuclease-like"/>
    <property type="match status" value="1"/>
</dbReference>
<dbReference type="GO" id="GO:0003676">
    <property type="term" value="F:nucleic acid binding"/>
    <property type="evidence" value="ECO:0007669"/>
    <property type="project" value="InterPro"/>
</dbReference>
<dbReference type="NCBIfam" id="TIGR00252">
    <property type="entry name" value="YraN family protein"/>
    <property type="match status" value="1"/>
</dbReference>
<proteinExistence type="inferred from homology"/>
<name>A0A3T0D513_9FIRM</name>